<dbReference type="AlphaFoldDB" id="A0A411X674"/>
<dbReference type="EMBL" id="CP036401">
    <property type="protein sequence ID" value="QBI04521.1"/>
    <property type="molecule type" value="Genomic_DNA"/>
</dbReference>
<dbReference type="Pfam" id="PF24389">
    <property type="entry name" value="ORC-CDC6-like"/>
    <property type="match status" value="1"/>
</dbReference>
<protein>
    <recommendedName>
        <fullName evidence="5">ATP-binding protein</fullName>
    </recommendedName>
</protein>
<dbReference type="InterPro" id="IPR056955">
    <property type="entry name" value="ORC-CDC6-like"/>
</dbReference>
<keyword evidence="3" id="KW-1185">Reference proteome</keyword>
<evidence type="ECO:0000313" key="3">
    <source>
        <dbReference type="Proteomes" id="UP000292307"/>
    </source>
</evidence>
<evidence type="ECO:0000313" key="1">
    <source>
        <dbReference type="EMBL" id="GGY28007.1"/>
    </source>
</evidence>
<name>A0A411X674_9BURK</name>
<dbReference type="Proteomes" id="UP000628442">
    <property type="component" value="Unassembled WGS sequence"/>
</dbReference>
<evidence type="ECO:0008006" key="5">
    <source>
        <dbReference type="Google" id="ProtNLM"/>
    </source>
</evidence>
<dbReference type="RefSeq" id="WP_131148582.1">
    <property type="nucleotide sequence ID" value="NZ_BMWV01000001.1"/>
</dbReference>
<organism evidence="1 4">
    <name type="scientific">Pseudoduganella albidiflava</name>
    <dbReference type="NCBI Taxonomy" id="321983"/>
    <lineage>
        <taxon>Bacteria</taxon>
        <taxon>Pseudomonadati</taxon>
        <taxon>Pseudomonadota</taxon>
        <taxon>Betaproteobacteria</taxon>
        <taxon>Burkholderiales</taxon>
        <taxon>Oxalobacteraceae</taxon>
        <taxon>Telluria group</taxon>
        <taxon>Pseudoduganella</taxon>
    </lineage>
</organism>
<dbReference type="Proteomes" id="UP000292307">
    <property type="component" value="Chromosome"/>
</dbReference>
<reference evidence="2 3" key="2">
    <citation type="submission" date="2019-02" db="EMBL/GenBank/DDBJ databases">
        <title>Draft Genome Sequences of Six Type Strains of the Genus Massilia.</title>
        <authorList>
            <person name="Miess H."/>
            <person name="Frediansyhah A."/>
            <person name="Gross H."/>
        </authorList>
    </citation>
    <scope>NUCLEOTIDE SEQUENCE [LARGE SCALE GENOMIC DNA]</scope>
    <source>
        <strain evidence="2 3">DSM 17472</strain>
    </source>
</reference>
<evidence type="ECO:0000313" key="4">
    <source>
        <dbReference type="Proteomes" id="UP000628442"/>
    </source>
</evidence>
<dbReference type="OrthoDB" id="271711at2"/>
<evidence type="ECO:0000313" key="2">
    <source>
        <dbReference type="EMBL" id="QBI04521.1"/>
    </source>
</evidence>
<dbReference type="EMBL" id="BMWV01000001">
    <property type="protein sequence ID" value="GGY28007.1"/>
    <property type="molecule type" value="Genomic_DNA"/>
</dbReference>
<sequence>MITHSNPFALVKASDITDQLINDLWVELGHVAIRSIIEPTSTRSKFILGGKGTGKTHILRYYSYSAVKLRGRRKSGLDVIAESKFLAVFLRASGLDAPRFEIPGIDTFEWQQLFSVYLELCLAQAVLDALADVVVSTPGEEFNQVEFIQEIQTKLAGADLSNCNTIVDLKRWVLEQTRSLDDAVNNAAYTRKLDVRVPFSIGKLAIPIARAMGKLHSRLADIPLIYLIDEIENFSVAQQQVVNTLIRYGEGLATFRVTGRLYARKTKATLADGEENREHAEFKTEILDEKLRNYPKYPEFCSKFVRKRLLLAGMGSAVANENFSPASCFEEIDQSNFYNEAINLLGVADGAQLSLKNFSDELRALLKDAYSEDLAQELTSTLTEGLPPLLQKLNIVLFCKKLSKRTKLAHLAGLVRQMSDEYFESHGQAKGPYATAYGHYSTDLFSQICRDSRRALGVPYAGFEVFTRMSWGNPRNLLIVLGHAYEIARFKEIDFINGRPLSIQHQTQAAVDAARFAFENDSNYGRVSDVARDATRRLGEFLRTARFSLRIPEVSPLAVSFSEDDLSPSAREVLNAALNYSLIYEVYDGRPDRNTKILNRKIQLNAMLSPRWGLPVVRRGDISLNRDLLDAIFVEGKRESFDALLKAASLRWNSVIRSLGTEISQPALF</sequence>
<reference evidence="1" key="3">
    <citation type="submission" date="2022-12" db="EMBL/GenBank/DDBJ databases">
        <authorList>
            <person name="Sun Q."/>
            <person name="Kim S."/>
        </authorList>
    </citation>
    <scope>NUCLEOTIDE SEQUENCE</scope>
    <source>
        <strain evidence="1">KCTC 12343</strain>
    </source>
</reference>
<proteinExistence type="predicted"/>
<accession>A0A411X674</accession>
<reference evidence="1" key="1">
    <citation type="journal article" date="2014" name="Int. J. Syst. Evol. Microbiol.">
        <title>Complete genome sequence of Corynebacterium casei LMG S-19264T (=DSM 44701T), isolated from a smear-ripened cheese.</title>
        <authorList>
            <consortium name="US DOE Joint Genome Institute (JGI-PGF)"/>
            <person name="Walter F."/>
            <person name="Albersmeier A."/>
            <person name="Kalinowski J."/>
            <person name="Ruckert C."/>
        </authorList>
    </citation>
    <scope>NUCLEOTIDE SEQUENCE</scope>
    <source>
        <strain evidence="1">KCTC 12343</strain>
    </source>
</reference>
<gene>
    <name evidence="2" type="ORF">EYF70_29645</name>
    <name evidence="1" type="ORF">GCM10007387_07600</name>
</gene>